<reference evidence="1 2" key="1">
    <citation type="submission" date="2024-09" db="EMBL/GenBank/DDBJ databases">
        <authorList>
            <person name="Sun Q."/>
            <person name="Mori K."/>
        </authorList>
    </citation>
    <scope>NUCLEOTIDE SEQUENCE [LARGE SCALE GENOMIC DNA]</scope>
    <source>
        <strain evidence="1 2">CCM 7609</strain>
    </source>
</reference>
<keyword evidence="2" id="KW-1185">Reference proteome</keyword>
<proteinExistence type="predicted"/>
<dbReference type="Proteomes" id="UP001589575">
    <property type="component" value="Unassembled WGS sequence"/>
</dbReference>
<dbReference type="EMBL" id="JBHMFI010000002">
    <property type="protein sequence ID" value="MFB9074485.1"/>
    <property type="molecule type" value="Genomic_DNA"/>
</dbReference>
<name>A0ABV5G6A5_9MICC</name>
<protein>
    <submittedName>
        <fullName evidence="1">Uncharacterized protein</fullName>
    </submittedName>
</protein>
<organism evidence="1 2">
    <name type="scientific">Citricoccus parietis</name>
    <dbReference type="NCBI Taxonomy" id="592307"/>
    <lineage>
        <taxon>Bacteria</taxon>
        <taxon>Bacillati</taxon>
        <taxon>Actinomycetota</taxon>
        <taxon>Actinomycetes</taxon>
        <taxon>Micrococcales</taxon>
        <taxon>Micrococcaceae</taxon>
        <taxon>Citricoccus</taxon>
    </lineage>
</organism>
<accession>A0ABV5G6A5</accession>
<comment type="caution">
    <text evidence="1">The sequence shown here is derived from an EMBL/GenBank/DDBJ whole genome shotgun (WGS) entry which is preliminary data.</text>
</comment>
<evidence type="ECO:0000313" key="2">
    <source>
        <dbReference type="Proteomes" id="UP001589575"/>
    </source>
</evidence>
<sequence length="48" mass="5213">MLTGRKPAGHLGRMGWNLCCLGSPATPCCSPDHDAPRCSIATWPSSWW</sequence>
<evidence type="ECO:0000313" key="1">
    <source>
        <dbReference type="EMBL" id="MFB9074485.1"/>
    </source>
</evidence>
<gene>
    <name evidence="1" type="ORF">ACFFX0_26140</name>
</gene>